<feature type="signal peptide" evidence="3">
    <location>
        <begin position="1"/>
        <end position="20"/>
    </location>
</feature>
<proteinExistence type="predicted"/>
<dbReference type="Gene3D" id="2.80.10.50">
    <property type="match status" value="1"/>
</dbReference>
<dbReference type="Proteomes" id="UP001465976">
    <property type="component" value="Unassembled WGS sequence"/>
</dbReference>
<gene>
    <name evidence="4" type="ORF">V5O48_008781</name>
</gene>
<keyword evidence="3" id="KW-0732">Signal</keyword>
<evidence type="ECO:0000256" key="2">
    <source>
        <dbReference type="SAM" id="Phobius"/>
    </source>
</evidence>
<reference evidence="4 5" key="1">
    <citation type="submission" date="2024-02" db="EMBL/GenBank/DDBJ databases">
        <title>A draft genome for the cacao thread blight pathogen Marasmius crinis-equi.</title>
        <authorList>
            <person name="Cohen S.P."/>
            <person name="Baruah I.K."/>
            <person name="Amoako-Attah I."/>
            <person name="Bukari Y."/>
            <person name="Meinhardt L.W."/>
            <person name="Bailey B.A."/>
        </authorList>
    </citation>
    <scope>NUCLEOTIDE SEQUENCE [LARGE SCALE GENOMIC DNA]</scope>
    <source>
        <strain evidence="4 5">GH-76</strain>
    </source>
</reference>
<evidence type="ECO:0000256" key="3">
    <source>
        <dbReference type="SAM" id="SignalP"/>
    </source>
</evidence>
<sequence>MFTLSSVFYISTLLTGTVLAAPTIISRQTTEPCTAVFDPNEAYDWNNSLGLGTSNGAKNGSGIVKINPKANFKFTKVNTSPPSYYIQSWDNRNLAVGMRSNNSLFFTQNKDDGNLKFIIECGTTCSSGLNDGCFMKLADDPKRCVRVGTGDSAASGSAITVVDECVKNDTQRFNYFTVPSPPTPIPPTKPPTTSPPPPTNSSGKVCNPNFEFQGVRVANSAINWGAASFLANTELVGERDFNKRLEIRFEQTGSPNPYYVAKSLNGTNLVIAVRPQYDNLNFVDKLDPNDARQKWEIECKAFCRGASEVAPGDLSADGCTIKSVFDNRCVQLGNGPTAGSQGDRIFVNACDGTDSQRFNFLTSPFKASGHTSSTNELSGAGAKGNVAAALGDSDSVNLDVKQLITNSYIVIGLLVAILVAMMVMGVLASRGCLRGKDSRTRYTVVTGKETEAFTAPNGRYSD</sequence>
<evidence type="ECO:0000313" key="4">
    <source>
        <dbReference type="EMBL" id="KAL0573171.1"/>
    </source>
</evidence>
<keyword evidence="2" id="KW-1133">Transmembrane helix</keyword>
<organism evidence="4 5">
    <name type="scientific">Marasmius crinis-equi</name>
    <dbReference type="NCBI Taxonomy" id="585013"/>
    <lineage>
        <taxon>Eukaryota</taxon>
        <taxon>Fungi</taxon>
        <taxon>Dikarya</taxon>
        <taxon>Basidiomycota</taxon>
        <taxon>Agaricomycotina</taxon>
        <taxon>Agaricomycetes</taxon>
        <taxon>Agaricomycetidae</taxon>
        <taxon>Agaricales</taxon>
        <taxon>Marasmiineae</taxon>
        <taxon>Marasmiaceae</taxon>
        <taxon>Marasmius</taxon>
    </lineage>
</organism>
<dbReference type="EMBL" id="JBAHYK010000534">
    <property type="protein sequence ID" value="KAL0573171.1"/>
    <property type="molecule type" value="Genomic_DNA"/>
</dbReference>
<protein>
    <recommendedName>
        <fullName evidence="6">Ricin B lectin domain-containing protein</fullName>
    </recommendedName>
</protein>
<comment type="caution">
    <text evidence="4">The sequence shown here is derived from an EMBL/GenBank/DDBJ whole genome shotgun (WGS) entry which is preliminary data.</text>
</comment>
<evidence type="ECO:0008006" key="6">
    <source>
        <dbReference type="Google" id="ProtNLM"/>
    </source>
</evidence>
<feature type="chain" id="PRO_5045794265" description="Ricin B lectin domain-containing protein" evidence="3">
    <location>
        <begin position="21"/>
        <end position="462"/>
    </location>
</feature>
<feature type="region of interest" description="Disordered" evidence="1">
    <location>
        <begin position="178"/>
        <end position="202"/>
    </location>
</feature>
<name>A0ABR3FCY4_9AGAR</name>
<keyword evidence="2" id="KW-0812">Transmembrane</keyword>
<keyword evidence="2" id="KW-0472">Membrane</keyword>
<keyword evidence="5" id="KW-1185">Reference proteome</keyword>
<feature type="transmembrane region" description="Helical" evidence="2">
    <location>
        <begin position="408"/>
        <end position="429"/>
    </location>
</feature>
<evidence type="ECO:0000313" key="5">
    <source>
        <dbReference type="Proteomes" id="UP001465976"/>
    </source>
</evidence>
<feature type="compositionally biased region" description="Pro residues" evidence="1">
    <location>
        <begin position="179"/>
        <end position="199"/>
    </location>
</feature>
<dbReference type="CDD" id="cd00161">
    <property type="entry name" value="beta-trefoil_Ricin-like"/>
    <property type="match status" value="1"/>
</dbReference>
<accession>A0ABR3FCY4</accession>
<evidence type="ECO:0000256" key="1">
    <source>
        <dbReference type="SAM" id="MobiDB-lite"/>
    </source>
</evidence>